<dbReference type="OrthoDB" id="2121326at2759"/>
<proteinExistence type="predicted"/>
<dbReference type="PROSITE" id="PS51352">
    <property type="entry name" value="THIOREDOXIN_2"/>
    <property type="match status" value="1"/>
</dbReference>
<dbReference type="AlphaFoldDB" id="A0A836CNH4"/>
<feature type="chain" id="PRO_5032557253" evidence="2">
    <location>
        <begin position="26"/>
        <end position="245"/>
    </location>
</feature>
<name>A0A836CNH4_9STRA</name>
<evidence type="ECO:0000313" key="4">
    <source>
        <dbReference type="EMBL" id="KAG5192942.1"/>
    </source>
</evidence>
<feature type="signal peptide" evidence="2">
    <location>
        <begin position="1"/>
        <end position="25"/>
    </location>
</feature>
<dbReference type="EMBL" id="JAFCMP010000001">
    <property type="protein sequence ID" value="KAG5192942.1"/>
    <property type="molecule type" value="Genomic_DNA"/>
</dbReference>
<accession>A0A836CNH4</accession>
<dbReference type="InterPro" id="IPR013766">
    <property type="entry name" value="Thioredoxin_domain"/>
</dbReference>
<keyword evidence="5" id="KW-1185">Reference proteome</keyword>
<evidence type="ECO:0000256" key="1">
    <source>
        <dbReference type="ARBA" id="ARBA00023157"/>
    </source>
</evidence>
<keyword evidence="1" id="KW-1015">Disulfide bond</keyword>
<organism evidence="4 5">
    <name type="scientific">Tribonema minus</name>
    <dbReference type="NCBI Taxonomy" id="303371"/>
    <lineage>
        <taxon>Eukaryota</taxon>
        <taxon>Sar</taxon>
        <taxon>Stramenopiles</taxon>
        <taxon>Ochrophyta</taxon>
        <taxon>PX clade</taxon>
        <taxon>Xanthophyceae</taxon>
        <taxon>Tribonematales</taxon>
        <taxon>Tribonemataceae</taxon>
        <taxon>Tribonema</taxon>
    </lineage>
</organism>
<evidence type="ECO:0000256" key="2">
    <source>
        <dbReference type="SAM" id="SignalP"/>
    </source>
</evidence>
<dbReference type="InterPro" id="IPR036249">
    <property type="entry name" value="Thioredoxin-like_sf"/>
</dbReference>
<reference evidence="4" key="1">
    <citation type="submission" date="2021-02" db="EMBL/GenBank/DDBJ databases">
        <title>First Annotated Genome of the Yellow-green Alga Tribonema minus.</title>
        <authorList>
            <person name="Mahan K.M."/>
        </authorList>
    </citation>
    <scope>NUCLEOTIDE SEQUENCE</scope>
    <source>
        <strain evidence="4">UTEX B ZZ1240</strain>
    </source>
</reference>
<dbReference type="PROSITE" id="PS00194">
    <property type="entry name" value="THIOREDOXIN_1"/>
    <property type="match status" value="1"/>
</dbReference>
<dbReference type="InterPro" id="IPR029071">
    <property type="entry name" value="Ubiquitin-like_domsf"/>
</dbReference>
<sequence>MRAVRSCVVACMACLLLALSQPTGASSVSKPAAISKPAAGASSGLVLRVRLPDGSVKRVDASPSDSVADVCEKIDCDYEHGVATDADFANCVEGTSSVKELKLANGAWLYLRRDPAEAGRSNAEAIMRMKKRRERELKGGGVVECLTVAKLDQEIKEAGNMLVVVDFFADWCGPCKAIAPKYKAMAEEFPKAVLLKVNVDKNKAASERYSVSSMPTFVFLKGGRVVDTLKGADEGTLRTKIKSYM</sequence>
<dbReference type="PANTHER" id="PTHR46115">
    <property type="entry name" value="THIOREDOXIN-LIKE PROTEIN 1"/>
    <property type="match status" value="1"/>
</dbReference>
<comment type="caution">
    <text evidence="4">The sequence shown here is derived from an EMBL/GenBank/DDBJ whole genome shotgun (WGS) entry which is preliminary data.</text>
</comment>
<dbReference type="Gene3D" id="3.40.30.10">
    <property type="entry name" value="Glutaredoxin"/>
    <property type="match status" value="1"/>
</dbReference>
<protein>
    <submittedName>
        <fullName evidence="4">Thioredoxin-like protein</fullName>
    </submittedName>
</protein>
<dbReference type="Proteomes" id="UP000664859">
    <property type="component" value="Unassembled WGS sequence"/>
</dbReference>
<dbReference type="SUPFAM" id="SSF54236">
    <property type="entry name" value="Ubiquitin-like"/>
    <property type="match status" value="1"/>
</dbReference>
<dbReference type="Pfam" id="PF00085">
    <property type="entry name" value="Thioredoxin"/>
    <property type="match status" value="1"/>
</dbReference>
<dbReference type="SUPFAM" id="SSF52833">
    <property type="entry name" value="Thioredoxin-like"/>
    <property type="match status" value="1"/>
</dbReference>
<gene>
    <name evidence="4" type="ORF">JKP88DRAFT_214227</name>
</gene>
<evidence type="ECO:0000313" key="5">
    <source>
        <dbReference type="Proteomes" id="UP000664859"/>
    </source>
</evidence>
<dbReference type="PRINTS" id="PR00421">
    <property type="entry name" value="THIOREDOXIN"/>
</dbReference>
<evidence type="ECO:0000259" key="3">
    <source>
        <dbReference type="PROSITE" id="PS51352"/>
    </source>
</evidence>
<keyword evidence="2" id="KW-0732">Signal</keyword>
<dbReference type="CDD" id="cd02947">
    <property type="entry name" value="TRX_family"/>
    <property type="match status" value="1"/>
</dbReference>
<dbReference type="InterPro" id="IPR017937">
    <property type="entry name" value="Thioredoxin_CS"/>
</dbReference>
<feature type="domain" description="Thioredoxin" evidence="3">
    <location>
        <begin position="137"/>
        <end position="245"/>
    </location>
</feature>